<organism evidence="1 2">
    <name type="scientific">Scortum barcoo</name>
    <name type="common">barcoo grunter</name>
    <dbReference type="NCBI Taxonomy" id="214431"/>
    <lineage>
        <taxon>Eukaryota</taxon>
        <taxon>Metazoa</taxon>
        <taxon>Chordata</taxon>
        <taxon>Craniata</taxon>
        <taxon>Vertebrata</taxon>
        <taxon>Euteleostomi</taxon>
        <taxon>Actinopterygii</taxon>
        <taxon>Neopterygii</taxon>
        <taxon>Teleostei</taxon>
        <taxon>Neoteleostei</taxon>
        <taxon>Acanthomorphata</taxon>
        <taxon>Eupercaria</taxon>
        <taxon>Centrarchiformes</taxon>
        <taxon>Terapontoidei</taxon>
        <taxon>Terapontidae</taxon>
        <taxon>Scortum</taxon>
    </lineage>
</organism>
<proteinExistence type="predicted"/>
<protein>
    <submittedName>
        <fullName evidence="1">Uncharacterized protein</fullName>
    </submittedName>
</protein>
<dbReference type="EMBL" id="CM041542">
    <property type="protein sequence ID" value="KAI3365045.1"/>
    <property type="molecule type" value="Genomic_DNA"/>
</dbReference>
<sequence length="212" mass="23210">MVSHLGECKSRRCRQNSSTAAQLPDSSRLQLTHTLVSIPPSLSQLFSCSLLQLRDVSGPRVVPPTEILCGGGPVVIHAYPSHFFPHYAKLTHGSDRRSVAPHMDTLQFAYQPNVSVDDALIYMLHRTYTHLDTPDASGHNRILLIRPSKRLIGAYLGIDLKNQCAYHPASGGAVERENGTLKAKLAKTCEDTGLHGPFQILLTTHTAVKVAE</sequence>
<name>A0ACB8WAK3_9TELE</name>
<accession>A0ACB8WAK3</accession>
<dbReference type="Proteomes" id="UP000831701">
    <property type="component" value="Chromosome 12"/>
</dbReference>
<gene>
    <name evidence="1" type="ORF">L3Q82_010101</name>
</gene>
<keyword evidence="2" id="KW-1185">Reference proteome</keyword>
<comment type="caution">
    <text evidence="1">The sequence shown here is derived from an EMBL/GenBank/DDBJ whole genome shotgun (WGS) entry which is preliminary data.</text>
</comment>
<evidence type="ECO:0000313" key="1">
    <source>
        <dbReference type="EMBL" id="KAI3365045.1"/>
    </source>
</evidence>
<reference evidence="1" key="1">
    <citation type="submission" date="2022-04" db="EMBL/GenBank/DDBJ databases">
        <title>Jade perch genome.</title>
        <authorList>
            <person name="Chao B."/>
        </authorList>
    </citation>
    <scope>NUCLEOTIDE SEQUENCE</scope>
    <source>
        <strain evidence="1">CB-2022</strain>
    </source>
</reference>
<evidence type="ECO:0000313" key="2">
    <source>
        <dbReference type="Proteomes" id="UP000831701"/>
    </source>
</evidence>